<protein>
    <submittedName>
        <fullName evidence="2">Unannotated protein</fullName>
    </submittedName>
</protein>
<name>A0A6J7HYQ3_9ZZZZ</name>
<sequence>MSSNENRLLRGAFFPTLAASVVAIAGSTVLRGTSGFYGALLAQFVVVIFFIIHIAVSRLTRNLDPISTMAMALFSYFAKLFALGLLLWAIAKFTDRSTIDRTSFGITAVVLTIAWLWGEIASFMKLRLHLPLPDTKA</sequence>
<organism evidence="2">
    <name type="scientific">freshwater metagenome</name>
    <dbReference type="NCBI Taxonomy" id="449393"/>
    <lineage>
        <taxon>unclassified sequences</taxon>
        <taxon>metagenomes</taxon>
        <taxon>ecological metagenomes</taxon>
    </lineage>
</organism>
<dbReference type="AlphaFoldDB" id="A0A6J7HYQ3"/>
<feature type="transmembrane region" description="Helical" evidence="1">
    <location>
        <begin position="36"/>
        <end position="56"/>
    </location>
</feature>
<keyword evidence="1" id="KW-1133">Transmembrane helix</keyword>
<feature type="transmembrane region" description="Helical" evidence="1">
    <location>
        <begin position="68"/>
        <end position="91"/>
    </location>
</feature>
<evidence type="ECO:0000256" key="1">
    <source>
        <dbReference type="SAM" id="Phobius"/>
    </source>
</evidence>
<feature type="transmembrane region" description="Helical" evidence="1">
    <location>
        <begin position="12"/>
        <end position="30"/>
    </location>
</feature>
<reference evidence="2" key="1">
    <citation type="submission" date="2020-05" db="EMBL/GenBank/DDBJ databases">
        <authorList>
            <person name="Chiriac C."/>
            <person name="Salcher M."/>
            <person name="Ghai R."/>
            <person name="Kavagutti S V."/>
        </authorList>
    </citation>
    <scope>NUCLEOTIDE SEQUENCE</scope>
</reference>
<keyword evidence="1" id="KW-0812">Transmembrane</keyword>
<accession>A0A6J7HYQ3</accession>
<evidence type="ECO:0000313" key="2">
    <source>
        <dbReference type="EMBL" id="CAB4923560.1"/>
    </source>
</evidence>
<feature type="transmembrane region" description="Helical" evidence="1">
    <location>
        <begin position="103"/>
        <end position="123"/>
    </location>
</feature>
<gene>
    <name evidence="2" type="ORF">UFOPK3684_00539</name>
</gene>
<keyword evidence="1" id="KW-0472">Membrane</keyword>
<proteinExistence type="predicted"/>
<dbReference type="EMBL" id="CAFBMZ010000027">
    <property type="protein sequence ID" value="CAB4923560.1"/>
    <property type="molecule type" value="Genomic_DNA"/>
</dbReference>